<reference evidence="7" key="1">
    <citation type="journal article" date="2019" name="Int. J. Syst. Evol. Microbiol.">
        <title>The Global Catalogue of Microorganisms (GCM) 10K type strain sequencing project: providing services to taxonomists for standard genome sequencing and annotation.</title>
        <authorList>
            <consortium name="The Broad Institute Genomics Platform"/>
            <consortium name="The Broad Institute Genome Sequencing Center for Infectious Disease"/>
            <person name="Wu L."/>
            <person name="Ma J."/>
        </authorList>
    </citation>
    <scope>NUCLEOTIDE SEQUENCE [LARGE SCALE GENOMIC DNA]</scope>
    <source>
        <strain evidence="7">JCM 3325</strain>
    </source>
</reference>
<dbReference type="CDD" id="cd00397">
    <property type="entry name" value="DNA_BRE_C"/>
    <property type="match status" value="1"/>
</dbReference>
<dbReference type="Gene3D" id="1.10.443.10">
    <property type="entry name" value="Intergrase catalytic core"/>
    <property type="match status" value="1"/>
</dbReference>
<evidence type="ECO:0000256" key="2">
    <source>
        <dbReference type="ARBA" id="ARBA00023125"/>
    </source>
</evidence>
<evidence type="ECO:0000313" key="7">
    <source>
        <dbReference type="Proteomes" id="UP001501231"/>
    </source>
</evidence>
<dbReference type="InterPro" id="IPR002104">
    <property type="entry name" value="Integrase_catalytic"/>
</dbReference>
<dbReference type="InterPro" id="IPR050090">
    <property type="entry name" value="Tyrosine_recombinase_XerCD"/>
</dbReference>
<evidence type="ECO:0000313" key="6">
    <source>
        <dbReference type="EMBL" id="GAA2451467.1"/>
    </source>
</evidence>
<dbReference type="Pfam" id="PF00589">
    <property type="entry name" value="Phage_integrase"/>
    <property type="match status" value="1"/>
</dbReference>
<dbReference type="PROSITE" id="PS51898">
    <property type="entry name" value="TYR_RECOMBINASE"/>
    <property type="match status" value="1"/>
</dbReference>
<dbReference type="Gene3D" id="1.10.150.130">
    <property type="match status" value="1"/>
</dbReference>
<evidence type="ECO:0000259" key="5">
    <source>
        <dbReference type="PROSITE" id="PS51898"/>
    </source>
</evidence>
<keyword evidence="1" id="KW-0229">DNA integration</keyword>
<dbReference type="Proteomes" id="UP001501231">
    <property type="component" value="Unassembled WGS sequence"/>
</dbReference>
<dbReference type="PANTHER" id="PTHR30349:SF81">
    <property type="entry name" value="TYROSINE RECOMBINASE XERC"/>
    <property type="match status" value="1"/>
</dbReference>
<proteinExistence type="predicted"/>
<evidence type="ECO:0000256" key="3">
    <source>
        <dbReference type="ARBA" id="ARBA00023172"/>
    </source>
</evidence>
<dbReference type="PANTHER" id="PTHR30349">
    <property type="entry name" value="PHAGE INTEGRASE-RELATED"/>
    <property type="match status" value="1"/>
</dbReference>
<dbReference type="InterPro" id="IPR011010">
    <property type="entry name" value="DNA_brk_join_enz"/>
</dbReference>
<feature type="domain" description="Tyr recombinase" evidence="5">
    <location>
        <begin position="206"/>
        <end position="386"/>
    </location>
</feature>
<accession>A0ABP5XBJ8</accession>
<evidence type="ECO:0000256" key="1">
    <source>
        <dbReference type="ARBA" id="ARBA00022908"/>
    </source>
</evidence>
<comment type="caution">
    <text evidence="6">The sequence shown here is derived from an EMBL/GenBank/DDBJ whole genome shotgun (WGS) entry which is preliminary data.</text>
</comment>
<dbReference type="InterPro" id="IPR013762">
    <property type="entry name" value="Integrase-like_cat_sf"/>
</dbReference>
<keyword evidence="3" id="KW-0233">DNA recombination</keyword>
<organism evidence="6 7">
    <name type="scientific">Actinomadura vinacea</name>
    <dbReference type="NCBI Taxonomy" id="115336"/>
    <lineage>
        <taxon>Bacteria</taxon>
        <taxon>Bacillati</taxon>
        <taxon>Actinomycetota</taxon>
        <taxon>Actinomycetes</taxon>
        <taxon>Streptosporangiales</taxon>
        <taxon>Thermomonosporaceae</taxon>
        <taxon>Actinomadura</taxon>
    </lineage>
</organism>
<gene>
    <name evidence="6" type="ORF">GCM10010191_81950</name>
</gene>
<evidence type="ECO:0000256" key="4">
    <source>
        <dbReference type="SAM" id="MobiDB-lite"/>
    </source>
</evidence>
<dbReference type="EMBL" id="BAAARW010000038">
    <property type="protein sequence ID" value="GAA2451467.1"/>
    <property type="molecule type" value="Genomic_DNA"/>
</dbReference>
<keyword evidence="2" id="KW-0238">DNA-binding</keyword>
<protein>
    <submittedName>
        <fullName evidence="6">Site-specific integrase</fullName>
    </submittedName>
</protein>
<dbReference type="RefSeq" id="WP_344596669.1">
    <property type="nucleotide sequence ID" value="NZ_BAAARW010000038.1"/>
</dbReference>
<dbReference type="InterPro" id="IPR004107">
    <property type="entry name" value="Integrase_SAM-like_N"/>
</dbReference>
<dbReference type="InterPro" id="IPR010998">
    <property type="entry name" value="Integrase_recombinase_N"/>
</dbReference>
<name>A0ABP5XBJ8_9ACTN</name>
<keyword evidence="7" id="KW-1185">Reference proteome</keyword>
<sequence>MIESDGEQGRDLSRLVVSRAGRLVATGDAGEPYRIAGPGGEVVEPVSVFLRDLLASGRSESTLRSYSIDLLRWWRFLDAVAVEWNRASRTEARDFSCWIQLTAKQRLQTSRPQAARLSSLVAGAPNLVTGKPASGDGYAPSTVAHSETVLRRFYDFHRDCGTGPVLNPFPLDASRRRRGRPNAHHNPMDEWRSERAGRYRPTVPKRIPRAIPDEWFNKLFASLRSHRDRALVAFWISTGARAAELLGMRQCDFRPGEQLISVVRKGTRAVQELPASADAFVWHRLYQQELLRMGTPRGRRQPAWWTLRRPYRPLSYHGAHRMFERVNASLGANWTLHDLRHSAASRMARDGELSLTDVQWVMGHAHLTTTEIYLTPTRDEVIEGVLAHHARQSRAEQAPPPQPAPGYDPQSLSVLFGRPS</sequence>
<feature type="region of interest" description="Disordered" evidence="4">
    <location>
        <begin position="389"/>
        <end position="420"/>
    </location>
</feature>
<dbReference type="Pfam" id="PF02899">
    <property type="entry name" value="Phage_int_SAM_1"/>
    <property type="match status" value="1"/>
</dbReference>
<dbReference type="SUPFAM" id="SSF56349">
    <property type="entry name" value="DNA breaking-rejoining enzymes"/>
    <property type="match status" value="1"/>
</dbReference>